<organism evidence="1 2">
    <name type="scientific">Ataeniobius toweri</name>
    <dbReference type="NCBI Taxonomy" id="208326"/>
    <lineage>
        <taxon>Eukaryota</taxon>
        <taxon>Metazoa</taxon>
        <taxon>Chordata</taxon>
        <taxon>Craniata</taxon>
        <taxon>Vertebrata</taxon>
        <taxon>Euteleostomi</taxon>
        <taxon>Actinopterygii</taxon>
        <taxon>Neopterygii</taxon>
        <taxon>Teleostei</taxon>
        <taxon>Neoteleostei</taxon>
        <taxon>Acanthomorphata</taxon>
        <taxon>Ovalentaria</taxon>
        <taxon>Atherinomorphae</taxon>
        <taxon>Cyprinodontiformes</taxon>
        <taxon>Goodeidae</taxon>
        <taxon>Ataeniobius</taxon>
    </lineage>
</organism>
<dbReference type="Proteomes" id="UP001345963">
    <property type="component" value="Unassembled WGS sequence"/>
</dbReference>
<reference evidence="1 2" key="1">
    <citation type="submission" date="2021-07" db="EMBL/GenBank/DDBJ databases">
        <authorList>
            <person name="Palmer J.M."/>
        </authorList>
    </citation>
    <scope>NUCLEOTIDE SEQUENCE [LARGE SCALE GENOMIC DNA]</scope>
    <source>
        <strain evidence="1 2">AT_MEX2019</strain>
        <tissue evidence="1">Muscle</tissue>
    </source>
</reference>
<evidence type="ECO:0000313" key="1">
    <source>
        <dbReference type="EMBL" id="MED6232796.1"/>
    </source>
</evidence>
<accession>A0ABU7A3Y1</accession>
<evidence type="ECO:0000313" key="2">
    <source>
        <dbReference type="Proteomes" id="UP001345963"/>
    </source>
</evidence>
<gene>
    <name evidence="1" type="ORF">ATANTOWER_002515</name>
</gene>
<sequence>MQQMSMSRDMIPTQAVLGCDPKIACVEDEGLRTTVTHLTPCASSAMPNEGQILNTHSQAERRGQNSTPAETLRVLCRGSGYWRNSVAGFLLEGKQEENGGVIKEGCRVWGKFKRYQRQAAAPAGNAVKKGLQEQPLHSGPQSSQKHFLTWSIDRERVVVVKWGWVFGALNDLKESTEAKGLFGTS</sequence>
<proteinExistence type="predicted"/>
<protein>
    <submittedName>
        <fullName evidence="1">Uncharacterized protein</fullName>
    </submittedName>
</protein>
<keyword evidence="2" id="KW-1185">Reference proteome</keyword>
<name>A0ABU7A3Y1_9TELE</name>
<comment type="caution">
    <text evidence="1">The sequence shown here is derived from an EMBL/GenBank/DDBJ whole genome shotgun (WGS) entry which is preliminary data.</text>
</comment>
<dbReference type="EMBL" id="JAHUTI010001257">
    <property type="protein sequence ID" value="MED6232796.1"/>
    <property type="molecule type" value="Genomic_DNA"/>
</dbReference>